<dbReference type="RefSeq" id="WP_246386308.1">
    <property type="nucleotide sequence ID" value="NZ_JACHGW010000009.1"/>
</dbReference>
<evidence type="ECO:0000313" key="1">
    <source>
        <dbReference type="EMBL" id="MBB6053891.1"/>
    </source>
</evidence>
<evidence type="ECO:0000313" key="2">
    <source>
        <dbReference type="Proteomes" id="UP000520814"/>
    </source>
</evidence>
<sequence length="128" mass="13790">MQRKVGSVVLPFPTQENAAIPRRLTEFGAEGIAGDATACLLRCNADQLVTLDNTGGRPIYLLETSAQGMRLTLVKAGEARPISDMTSIYFSDPRAISAGEGNVPHPAIRCMRLFRAAQTQGLSDREEA</sequence>
<accession>A0A7W9SW32</accession>
<keyword evidence="2" id="KW-1185">Reference proteome</keyword>
<name>A0A7W9SW32_ARMRO</name>
<dbReference type="Proteomes" id="UP000520814">
    <property type="component" value="Unassembled WGS sequence"/>
</dbReference>
<reference evidence="1 2" key="1">
    <citation type="submission" date="2020-08" db="EMBL/GenBank/DDBJ databases">
        <title>Genomic Encyclopedia of Type Strains, Phase IV (KMG-IV): sequencing the most valuable type-strain genomes for metagenomic binning, comparative biology and taxonomic classification.</title>
        <authorList>
            <person name="Goeker M."/>
        </authorList>
    </citation>
    <scope>NUCLEOTIDE SEQUENCE [LARGE SCALE GENOMIC DNA]</scope>
    <source>
        <strain evidence="1 2">DSM 23562</strain>
    </source>
</reference>
<proteinExistence type="predicted"/>
<dbReference type="AlphaFoldDB" id="A0A7W9SW32"/>
<gene>
    <name evidence="1" type="ORF">HNQ39_005738</name>
</gene>
<comment type="caution">
    <text evidence="1">The sequence shown here is derived from an EMBL/GenBank/DDBJ whole genome shotgun (WGS) entry which is preliminary data.</text>
</comment>
<protein>
    <submittedName>
        <fullName evidence="1">Uncharacterized protein</fullName>
    </submittedName>
</protein>
<dbReference type="EMBL" id="JACHGW010000009">
    <property type="protein sequence ID" value="MBB6053891.1"/>
    <property type="molecule type" value="Genomic_DNA"/>
</dbReference>
<organism evidence="1 2">
    <name type="scientific">Armatimonas rosea</name>
    <dbReference type="NCBI Taxonomy" id="685828"/>
    <lineage>
        <taxon>Bacteria</taxon>
        <taxon>Bacillati</taxon>
        <taxon>Armatimonadota</taxon>
        <taxon>Armatimonadia</taxon>
        <taxon>Armatimonadales</taxon>
        <taxon>Armatimonadaceae</taxon>
        <taxon>Armatimonas</taxon>
    </lineage>
</organism>